<dbReference type="GO" id="GO:0016020">
    <property type="term" value="C:membrane"/>
    <property type="evidence" value="ECO:0007669"/>
    <property type="project" value="UniProtKB-SubCell"/>
</dbReference>
<evidence type="ECO:0000256" key="3">
    <source>
        <dbReference type="ARBA" id="ARBA00022692"/>
    </source>
</evidence>
<feature type="transmembrane region" description="Helical" evidence="6">
    <location>
        <begin position="69"/>
        <end position="87"/>
    </location>
</feature>
<dbReference type="EMBL" id="JAAGUZ010000085">
    <property type="protein sequence ID" value="NEW47467.1"/>
    <property type="molecule type" value="Genomic_DNA"/>
</dbReference>
<evidence type="ECO:0000256" key="6">
    <source>
        <dbReference type="SAM" id="Phobius"/>
    </source>
</evidence>
<keyword evidence="4 6" id="KW-1133">Transmembrane helix</keyword>
<name>A0A6P1DAG3_9NOCA</name>
<dbReference type="Pfam" id="PF00892">
    <property type="entry name" value="EamA"/>
    <property type="match status" value="2"/>
</dbReference>
<evidence type="ECO:0000259" key="7">
    <source>
        <dbReference type="Pfam" id="PF00892"/>
    </source>
</evidence>
<keyword evidence="11" id="KW-1185">Reference proteome</keyword>
<evidence type="ECO:0000256" key="1">
    <source>
        <dbReference type="ARBA" id="ARBA00004141"/>
    </source>
</evidence>
<feature type="transmembrane region" description="Helical" evidence="6">
    <location>
        <begin position="151"/>
        <end position="170"/>
    </location>
</feature>
<feature type="transmembrane region" description="Helical" evidence="6">
    <location>
        <begin position="182"/>
        <end position="208"/>
    </location>
</feature>
<sequence>MSRASVGIWLTVGSGLAFASSGPLAKSVMVAGWSPGAVLVVRLTGAAVIMLGLAAVADPGGLRGCAAHLRTIGAFGVVAVAGVQASFFLSLQYLQVGVTLMIQFLAPVAVIGWNWVVRGHRPHAVTLLGAGIALAGSALVIDVFSADGLSLAGLGWAGLSMLCNAAFFLLSARTSDSLSPVVLLGTGLTVAAASMWTLTALGVLPVMLGGREATLAEHSIPVAVSLALLVAISTVVAYLCGVAGAARIGATLMSLILLSEVLFAVALSWLLLGERVRPVQLVGGVLVIGGIAVARRAAERRAPSTKPLRDALT</sequence>
<evidence type="ECO:0000256" key="2">
    <source>
        <dbReference type="ARBA" id="ARBA00007362"/>
    </source>
</evidence>
<keyword evidence="5 6" id="KW-0472">Membrane</keyword>
<protein>
    <submittedName>
        <fullName evidence="8">DMT family transporter</fullName>
    </submittedName>
</protein>
<dbReference type="Proteomes" id="UP000470876">
    <property type="component" value="Unassembled WGS sequence"/>
</dbReference>
<feature type="transmembrane region" description="Helical" evidence="6">
    <location>
        <begin position="278"/>
        <end position="298"/>
    </location>
</feature>
<dbReference type="PANTHER" id="PTHR32322:SF2">
    <property type="entry name" value="EAMA DOMAIN-CONTAINING PROTEIN"/>
    <property type="match status" value="1"/>
</dbReference>
<feature type="transmembrane region" description="Helical" evidence="6">
    <location>
        <begin position="124"/>
        <end position="145"/>
    </location>
</feature>
<dbReference type="SUPFAM" id="SSF103481">
    <property type="entry name" value="Multidrug resistance efflux transporter EmrE"/>
    <property type="match status" value="2"/>
</dbReference>
<evidence type="ECO:0000313" key="11">
    <source>
        <dbReference type="Proteomes" id="UP000470876"/>
    </source>
</evidence>
<evidence type="ECO:0000313" key="8">
    <source>
        <dbReference type="EMBL" id="NEW47467.1"/>
    </source>
</evidence>
<comment type="caution">
    <text evidence="8">The sequence shown here is derived from an EMBL/GenBank/DDBJ whole genome shotgun (WGS) entry which is preliminary data.</text>
</comment>
<comment type="subcellular location">
    <subcellularLocation>
        <location evidence="1">Membrane</location>
        <topology evidence="1">Multi-pass membrane protein</topology>
    </subcellularLocation>
</comment>
<feature type="domain" description="EamA" evidence="7">
    <location>
        <begin position="153"/>
        <end position="293"/>
    </location>
</feature>
<gene>
    <name evidence="8" type="ORF">GV789_23920</name>
    <name evidence="9" type="ORF">GV794_17070</name>
</gene>
<dbReference type="InterPro" id="IPR050638">
    <property type="entry name" value="AA-Vitamin_Transporters"/>
</dbReference>
<feature type="transmembrane region" description="Helical" evidence="6">
    <location>
        <begin position="93"/>
        <end position="117"/>
    </location>
</feature>
<keyword evidence="3 6" id="KW-0812">Transmembrane</keyword>
<dbReference type="InterPro" id="IPR037185">
    <property type="entry name" value="EmrE-like"/>
</dbReference>
<feature type="transmembrane region" description="Helical" evidence="6">
    <location>
        <begin position="252"/>
        <end position="272"/>
    </location>
</feature>
<evidence type="ECO:0000313" key="10">
    <source>
        <dbReference type="Proteomes" id="UP000468928"/>
    </source>
</evidence>
<organism evidence="8 10">
    <name type="scientific">Nocardia cyriacigeorgica</name>
    <dbReference type="NCBI Taxonomy" id="135487"/>
    <lineage>
        <taxon>Bacteria</taxon>
        <taxon>Bacillati</taxon>
        <taxon>Actinomycetota</taxon>
        <taxon>Actinomycetes</taxon>
        <taxon>Mycobacteriales</taxon>
        <taxon>Nocardiaceae</taxon>
        <taxon>Nocardia</taxon>
    </lineage>
</organism>
<evidence type="ECO:0000256" key="4">
    <source>
        <dbReference type="ARBA" id="ARBA00022989"/>
    </source>
</evidence>
<comment type="similarity">
    <text evidence="2">Belongs to the EamA transporter family.</text>
</comment>
<dbReference type="Proteomes" id="UP000468928">
    <property type="component" value="Unassembled WGS sequence"/>
</dbReference>
<dbReference type="PANTHER" id="PTHR32322">
    <property type="entry name" value="INNER MEMBRANE TRANSPORTER"/>
    <property type="match status" value="1"/>
</dbReference>
<feature type="transmembrane region" description="Helical" evidence="6">
    <location>
        <begin position="35"/>
        <end position="57"/>
    </location>
</feature>
<reference evidence="10 11" key="1">
    <citation type="submission" date="2020-01" db="EMBL/GenBank/DDBJ databases">
        <title>Genetics and antimicrobial susceptibilities of Nocardia species isolated from the soil; a comparison with species isolated from humans.</title>
        <authorList>
            <person name="Carrasco G."/>
            <person name="Monzon S."/>
            <person name="Sansegundo M."/>
            <person name="Garcia E."/>
            <person name="Garrido N."/>
            <person name="Medina M.J."/>
            <person name="Villalon P."/>
            <person name="Ramirez-Arocha A.C."/>
            <person name="Jimenez P."/>
            <person name="Cuesta I."/>
            <person name="Valdezate S."/>
        </authorList>
    </citation>
    <scope>NUCLEOTIDE SEQUENCE [LARGE SCALE GENOMIC DNA]</scope>
    <source>
        <strain evidence="8 10">CNM20110639</strain>
        <strain evidence="9 11">CNM20110649</strain>
    </source>
</reference>
<evidence type="ECO:0000313" key="9">
    <source>
        <dbReference type="EMBL" id="NEW57354.1"/>
    </source>
</evidence>
<accession>A0A6P1DAG3</accession>
<dbReference type="EMBL" id="JAAGUX010000029">
    <property type="protein sequence ID" value="NEW57354.1"/>
    <property type="molecule type" value="Genomic_DNA"/>
</dbReference>
<dbReference type="InterPro" id="IPR000620">
    <property type="entry name" value="EamA_dom"/>
</dbReference>
<feature type="domain" description="EamA" evidence="7">
    <location>
        <begin position="7"/>
        <end position="141"/>
    </location>
</feature>
<proteinExistence type="inferred from homology"/>
<feature type="transmembrane region" description="Helical" evidence="6">
    <location>
        <begin position="220"/>
        <end position="240"/>
    </location>
</feature>
<evidence type="ECO:0000256" key="5">
    <source>
        <dbReference type="ARBA" id="ARBA00023136"/>
    </source>
</evidence>
<dbReference type="AlphaFoldDB" id="A0A6P1DAG3"/>